<evidence type="ECO:0000313" key="2">
    <source>
        <dbReference type="Proteomes" id="UP001055879"/>
    </source>
</evidence>
<proteinExistence type="predicted"/>
<dbReference type="EMBL" id="CM042047">
    <property type="protein sequence ID" value="KAI3770917.1"/>
    <property type="molecule type" value="Genomic_DNA"/>
</dbReference>
<organism evidence="1 2">
    <name type="scientific">Arctium lappa</name>
    <name type="common">Greater burdock</name>
    <name type="synonym">Lappa major</name>
    <dbReference type="NCBI Taxonomy" id="4217"/>
    <lineage>
        <taxon>Eukaryota</taxon>
        <taxon>Viridiplantae</taxon>
        <taxon>Streptophyta</taxon>
        <taxon>Embryophyta</taxon>
        <taxon>Tracheophyta</taxon>
        <taxon>Spermatophyta</taxon>
        <taxon>Magnoliopsida</taxon>
        <taxon>eudicotyledons</taxon>
        <taxon>Gunneridae</taxon>
        <taxon>Pentapetalae</taxon>
        <taxon>asterids</taxon>
        <taxon>campanulids</taxon>
        <taxon>Asterales</taxon>
        <taxon>Asteraceae</taxon>
        <taxon>Carduoideae</taxon>
        <taxon>Cardueae</taxon>
        <taxon>Arctiinae</taxon>
        <taxon>Arctium</taxon>
    </lineage>
</organism>
<comment type="caution">
    <text evidence="1">The sequence shown here is derived from an EMBL/GenBank/DDBJ whole genome shotgun (WGS) entry which is preliminary data.</text>
</comment>
<keyword evidence="2" id="KW-1185">Reference proteome</keyword>
<reference evidence="2" key="1">
    <citation type="journal article" date="2022" name="Mol. Ecol. Resour.">
        <title>The genomes of chicory, endive, great burdock and yacon provide insights into Asteraceae palaeo-polyploidization history and plant inulin production.</title>
        <authorList>
            <person name="Fan W."/>
            <person name="Wang S."/>
            <person name="Wang H."/>
            <person name="Wang A."/>
            <person name="Jiang F."/>
            <person name="Liu H."/>
            <person name="Zhao H."/>
            <person name="Xu D."/>
            <person name="Zhang Y."/>
        </authorList>
    </citation>
    <scope>NUCLEOTIDE SEQUENCE [LARGE SCALE GENOMIC DNA]</scope>
    <source>
        <strain evidence="2">cv. Niubang</strain>
    </source>
</reference>
<evidence type="ECO:0000313" key="1">
    <source>
        <dbReference type="EMBL" id="KAI3770917.1"/>
    </source>
</evidence>
<sequence>MGWGIRPAYVEAKKIKKLNETPLLFSSLLSSPLLFIPPTFTLHSSLSCKQSFSFFYPNIDLFLLSNPTDQ</sequence>
<protein>
    <submittedName>
        <fullName evidence="1">Uncharacterized protein</fullName>
    </submittedName>
</protein>
<dbReference type="Proteomes" id="UP001055879">
    <property type="component" value="Linkage Group LG01"/>
</dbReference>
<gene>
    <name evidence="1" type="ORF">L6452_02065</name>
</gene>
<reference evidence="1 2" key="2">
    <citation type="journal article" date="2022" name="Mol. Ecol. Resour.">
        <title>The genomes of chicory, endive, great burdock and yacon provide insights into Asteraceae paleo-polyploidization history and plant inulin production.</title>
        <authorList>
            <person name="Fan W."/>
            <person name="Wang S."/>
            <person name="Wang H."/>
            <person name="Wang A."/>
            <person name="Jiang F."/>
            <person name="Liu H."/>
            <person name="Zhao H."/>
            <person name="Xu D."/>
            <person name="Zhang Y."/>
        </authorList>
    </citation>
    <scope>NUCLEOTIDE SEQUENCE [LARGE SCALE GENOMIC DNA]</scope>
    <source>
        <strain evidence="2">cv. Niubang</strain>
    </source>
</reference>
<name>A0ACB9FIL5_ARCLA</name>
<accession>A0ACB9FIL5</accession>